<organism evidence="1 2">
    <name type="scientific">Thalassobellus suaedae</name>
    <dbReference type="NCBI Taxonomy" id="3074124"/>
    <lineage>
        <taxon>Bacteria</taxon>
        <taxon>Pseudomonadati</taxon>
        <taxon>Bacteroidota</taxon>
        <taxon>Flavobacteriia</taxon>
        <taxon>Flavobacteriales</taxon>
        <taxon>Flavobacteriaceae</taxon>
        <taxon>Thalassobellus</taxon>
    </lineage>
</organism>
<accession>A0ABY9XP25</accession>
<dbReference type="Proteomes" id="UP001302806">
    <property type="component" value="Chromosome"/>
</dbReference>
<dbReference type="RefSeq" id="WP_415864567.1">
    <property type="nucleotide sequence ID" value="NZ_CP134537.1"/>
</dbReference>
<proteinExistence type="predicted"/>
<reference evidence="1 2" key="1">
    <citation type="submission" date="2023-09" db="EMBL/GenBank/DDBJ databases">
        <title>Thalassobella suaedae gen. nov., sp. nov., a marine bacterium of the family Flavobacteriaceae isolated from a halophyte Suaeda japonica.</title>
        <authorList>
            <person name="Lee S.Y."/>
            <person name="Hwang C.Y."/>
        </authorList>
    </citation>
    <scope>NUCLEOTIDE SEQUENCE [LARGE SCALE GENOMIC DNA]</scope>
    <source>
        <strain evidence="1 2">HL-DH14</strain>
    </source>
</reference>
<gene>
    <name evidence="1" type="ORF">RHP51_10700</name>
</gene>
<name>A0ABY9XP25_9FLAO</name>
<protein>
    <submittedName>
        <fullName evidence="1">Uncharacterized protein</fullName>
    </submittedName>
</protein>
<dbReference type="EMBL" id="CP134537">
    <property type="protein sequence ID" value="WNH07678.1"/>
    <property type="molecule type" value="Genomic_DNA"/>
</dbReference>
<evidence type="ECO:0000313" key="1">
    <source>
        <dbReference type="EMBL" id="WNH07678.1"/>
    </source>
</evidence>
<sequence>MTNLPKEYLTDEIIEYLPIFFKTKFENTLQSDAIFKLIYSYFENDEYSLNYKSKIEKIIRLVFEISDDQIFLDRSTYETGKFHPVIRSYRLKKACENEIFYSSIAKYCSNEIVYFIADNLLTHLKSEYISSFRIKSIFHLDEVDRNSYSIESIYTSFLKNCGSEIAKTSSERINEIIRTFLSNKYDHGNFTKLALFLISKTWTETKLIFFELIENQDKKMLFSNSFWADDLYFFLEDISDKLEKREAFIIEKIIENGSQNDKYYNKNEYLDEYKLRWYSALNVNPVFINKFEILSKKLNKDKDEIKPQTQSFITSGSVSPISKEKIYSTPVIELVEILKTFDPERSFRSPSVEGLASNIKTAIIDNPDLFYNNYELFYKVPYRYISDIFYGLYDAWNGGLIIDWENTLKFIQNYISQEEFGTDKLQLKNATYKYDHLLTINGFCRLLGGGMKNDEKAFSAHLLPLAEKIIFTFLDNYVSNQLDDKDKGKLGSAMHAINSTTGIIIGTLLNYSLRKGRLVSKNINNKAPKWSIKEKEAYEDLIERDVQEFYMYFGWHRGDFYFLDYDWTNNLIKSIPKKSIQTIKSYFGCHLIGYNTSKLDYTTFKEIYKKAIIENWQVVDSTMGDNPIELHATVFYIFDYEDLLDDEIITTLLDQKDIKRISSIIHSLSFKFNEYFEKELNPDDQIIFKGKIYKIWERTLNILEESDSVEAINMATLFYLIKYIDEFDEKNNNLIKRTSKFARHDRDFDELIKNLNRLKLKGDIQQSCIYACEIFIESVLNDFYYASIMQKEIIEFTEFLYEQDTLILKKYSNKICNLFAENGQYFLRDLYEKNN</sequence>
<evidence type="ECO:0000313" key="2">
    <source>
        <dbReference type="Proteomes" id="UP001302806"/>
    </source>
</evidence>